<accession>A0A7M2GHK9</accession>
<gene>
    <name evidence="1" type="ORF">H5V43_01465</name>
</gene>
<sequence>MTASKRERFGHDLAGLLHAVEEWESFDVKWYKFPHAEPIKEDWPAFFKQEQRKRVDLYLEQRKRRPNLIKPEPLPPLDEDACHDLGIF</sequence>
<proteinExistence type="predicted"/>
<evidence type="ECO:0000313" key="1">
    <source>
        <dbReference type="EMBL" id="QOT71875.1"/>
    </source>
</evidence>
<dbReference type="KEGG" id="sbar:H5V43_01465"/>
<protein>
    <submittedName>
        <fullName evidence="1">Uncharacterized protein</fullName>
    </submittedName>
</protein>
<dbReference type="AlphaFoldDB" id="A0A7M2GHK9"/>
<organism evidence="1 2">
    <name type="scientific">Sphingobium fuliginis (strain ATCC 27551)</name>
    <dbReference type="NCBI Taxonomy" id="336203"/>
    <lineage>
        <taxon>Bacteria</taxon>
        <taxon>Pseudomonadati</taxon>
        <taxon>Pseudomonadota</taxon>
        <taxon>Alphaproteobacteria</taxon>
        <taxon>Sphingomonadales</taxon>
        <taxon>Sphingomonadaceae</taxon>
        <taxon>Sphingobium</taxon>
    </lineage>
</organism>
<dbReference type="Proteomes" id="UP000593663">
    <property type="component" value="Chromosome 1"/>
</dbReference>
<name>A0A7M2GHK9_SPHSA</name>
<dbReference type="RefSeq" id="WP_128830779.1">
    <property type="nucleotide sequence ID" value="NZ_BATN01000060.1"/>
</dbReference>
<dbReference type="EMBL" id="CP060035">
    <property type="protein sequence ID" value="QOT71875.1"/>
    <property type="molecule type" value="Genomic_DNA"/>
</dbReference>
<evidence type="ECO:0000313" key="2">
    <source>
        <dbReference type="Proteomes" id="UP000593663"/>
    </source>
</evidence>
<reference evidence="2" key="1">
    <citation type="submission" date="2020-08" db="EMBL/GenBank/DDBJ databases">
        <title>Complete genome sequence of Sphingobium barthaii strain KK22, a high-molecular-weight polycyclic aromatic hydrocarbon-degrading soil bacterium.</title>
        <authorList>
            <person name="Mori J.F."/>
            <person name="Kanaly R.A."/>
        </authorList>
    </citation>
    <scope>NUCLEOTIDE SEQUENCE [LARGE SCALE GENOMIC DNA]</scope>
    <source>
        <strain evidence="2">KK22</strain>
    </source>
</reference>